<proteinExistence type="predicted"/>
<comment type="caution">
    <text evidence="7">The sequence shown here is derived from an EMBL/GenBank/DDBJ whole genome shotgun (WGS) entry which is preliminary data.</text>
</comment>
<dbReference type="InterPro" id="IPR007016">
    <property type="entry name" value="O-antigen_ligase-rel_domated"/>
</dbReference>
<dbReference type="EMBL" id="BANB01000179">
    <property type="protein sequence ID" value="GAN76874.1"/>
    <property type="molecule type" value="Genomic_DNA"/>
</dbReference>
<comment type="subcellular location">
    <subcellularLocation>
        <location evidence="1">Membrane</location>
        <topology evidence="1">Multi-pass membrane protein</topology>
    </subcellularLocation>
</comment>
<sequence>MSRDPSGAVHPPLPPPGRRVLLDRVGLGAGLLVPLFLLHARSLADAAMVVTGVAFLAASALDTGRGGWDWVRRGWVPLALVWWGWLVLCSLPLPALGLGGGGWPAFAQAVVVIRLIVFAAALEHWVLVRDGPRRAMAAIITACAVYIGVQALWQFAFGVNWYGEAPGRAGELTGPFDRPRAGPVLARILPPALLPAVAALLAVRRPAATAAAYLLPLGGVAVMVLISQRMPLVLTALGLAVAALLLPRLRPAALLAGIAGAGLVAVSFAVSPATWRRVVVQFSHQLASFGTSQYGFFYRRALVMAQAHPVFGRGFDGFRTGCMLKTYDPAGLAAEQARLGITEVCAPHPHNFYIQALTDAGWPGLVLFALLAGWWLVAVSRGMWRARPDPLQVGLFVAVLIQLWPLASTPGFFTVPLAGWYFVLLGWALAVARAGQAASAAVRAGV</sequence>
<dbReference type="Pfam" id="PF04932">
    <property type="entry name" value="Wzy_C"/>
    <property type="match status" value="1"/>
</dbReference>
<feature type="transmembrane region" description="Helical" evidence="5">
    <location>
        <begin position="46"/>
        <end position="63"/>
    </location>
</feature>
<keyword evidence="4 5" id="KW-0472">Membrane</keyword>
<accession>A0A0D6P7M8</accession>
<evidence type="ECO:0000313" key="7">
    <source>
        <dbReference type="EMBL" id="GAN76874.1"/>
    </source>
</evidence>
<feature type="transmembrane region" description="Helical" evidence="5">
    <location>
        <begin position="254"/>
        <end position="275"/>
    </location>
</feature>
<dbReference type="GO" id="GO:0016020">
    <property type="term" value="C:membrane"/>
    <property type="evidence" value="ECO:0007669"/>
    <property type="project" value="UniProtKB-SubCell"/>
</dbReference>
<keyword evidence="3 5" id="KW-1133">Transmembrane helix</keyword>
<dbReference type="InterPro" id="IPR051533">
    <property type="entry name" value="WaaL-like"/>
</dbReference>
<feature type="domain" description="O-antigen ligase-related" evidence="6">
    <location>
        <begin position="220"/>
        <end position="369"/>
    </location>
</feature>
<feature type="transmembrane region" description="Helical" evidence="5">
    <location>
        <begin position="184"/>
        <end position="203"/>
    </location>
</feature>
<organism evidence="7 8">
    <name type="scientific">Acidisphaera rubrifaciens HS-AP3</name>
    <dbReference type="NCBI Taxonomy" id="1231350"/>
    <lineage>
        <taxon>Bacteria</taxon>
        <taxon>Pseudomonadati</taxon>
        <taxon>Pseudomonadota</taxon>
        <taxon>Alphaproteobacteria</taxon>
        <taxon>Acetobacterales</taxon>
        <taxon>Acetobacteraceae</taxon>
        <taxon>Acidisphaera</taxon>
    </lineage>
</organism>
<evidence type="ECO:0000313" key="8">
    <source>
        <dbReference type="Proteomes" id="UP000032680"/>
    </source>
</evidence>
<dbReference type="PANTHER" id="PTHR37422:SF13">
    <property type="entry name" value="LIPOPOLYSACCHARIDE BIOSYNTHESIS PROTEIN PA4999-RELATED"/>
    <property type="match status" value="1"/>
</dbReference>
<feature type="transmembrane region" description="Helical" evidence="5">
    <location>
        <begin position="75"/>
        <end position="93"/>
    </location>
</feature>
<feature type="transmembrane region" description="Helical" evidence="5">
    <location>
        <begin position="105"/>
        <end position="128"/>
    </location>
</feature>
<feature type="transmembrane region" description="Helical" evidence="5">
    <location>
        <begin position="360"/>
        <end position="379"/>
    </location>
</feature>
<dbReference type="AlphaFoldDB" id="A0A0D6P7M8"/>
<reference evidence="7 8" key="1">
    <citation type="submission" date="2012-11" db="EMBL/GenBank/DDBJ databases">
        <title>Whole genome sequence of Acidisphaera rubrifaciens HS-AP3.</title>
        <authorList>
            <person name="Azuma Y."/>
            <person name="Higashiura N."/>
            <person name="Hirakawa H."/>
            <person name="Matsushita K."/>
        </authorList>
    </citation>
    <scope>NUCLEOTIDE SEQUENCE [LARGE SCALE GENOMIC DNA]</scope>
    <source>
        <strain evidence="7 8">HS-AP3</strain>
    </source>
</reference>
<evidence type="ECO:0000256" key="1">
    <source>
        <dbReference type="ARBA" id="ARBA00004141"/>
    </source>
</evidence>
<protein>
    <recommendedName>
        <fullName evidence="6">O-antigen ligase-related domain-containing protein</fullName>
    </recommendedName>
</protein>
<feature type="transmembrane region" description="Helical" evidence="5">
    <location>
        <begin position="413"/>
        <end position="432"/>
    </location>
</feature>
<feature type="transmembrane region" description="Helical" evidence="5">
    <location>
        <begin position="210"/>
        <end position="226"/>
    </location>
</feature>
<evidence type="ECO:0000259" key="6">
    <source>
        <dbReference type="Pfam" id="PF04932"/>
    </source>
</evidence>
<name>A0A0D6P7M8_9PROT</name>
<keyword evidence="8" id="KW-1185">Reference proteome</keyword>
<evidence type="ECO:0000256" key="2">
    <source>
        <dbReference type="ARBA" id="ARBA00022692"/>
    </source>
</evidence>
<dbReference type="Proteomes" id="UP000032680">
    <property type="component" value="Unassembled WGS sequence"/>
</dbReference>
<evidence type="ECO:0000256" key="4">
    <source>
        <dbReference type="ARBA" id="ARBA00023136"/>
    </source>
</evidence>
<gene>
    <name evidence="7" type="ORF">Asru_0179_03</name>
</gene>
<dbReference type="PANTHER" id="PTHR37422">
    <property type="entry name" value="TEICHURONIC ACID BIOSYNTHESIS PROTEIN TUAE"/>
    <property type="match status" value="1"/>
</dbReference>
<evidence type="ECO:0000256" key="5">
    <source>
        <dbReference type="SAM" id="Phobius"/>
    </source>
</evidence>
<evidence type="ECO:0000256" key="3">
    <source>
        <dbReference type="ARBA" id="ARBA00022989"/>
    </source>
</evidence>
<feature type="transmembrane region" description="Helical" evidence="5">
    <location>
        <begin position="135"/>
        <end position="156"/>
    </location>
</feature>
<feature type="transmembrane region" description="Helical" evidence="5">
    <location>
        <begin position="232"/>
        <end position="247"/>
    </location>
</feature>
<feature type="transmembrane region" description="Helical" evidence="5">
    <location>
        <begin position="391"/>
        <end position="407"/>
    </location>
</feature>
<keyword evidence="2 5" id="KW-0812">Transmembrane</keyword>